<keyword evidence="2" id="KW-0812">Transmembrane</keyword>
<keyword evidence="2" id="KW-1133">Transmembrane helix</keyword>
<dbReference type="Proteomes" id="UP001209553">
    <property type="component" value="Unassembled WGS sequence"/>
</dbReference>
<feature type="compositionally biased region" description="Polar residues" evidence="1">
    <location>
        <begin position="44"/>
        <end position="60"/>
    </location>
</feature>
<keyword evidence="2" id="KW-0472">Membrane</keyword>
<dbReference type="RefSeq" id="WP_262854153.1">
    <property type="nucleotide sequence ID" value="NZ_JAOPKZ010000002.1"/>
</dbReference>
<feature type="compositionally biased region" description="Basic and acidic residues" evidence="1">
    <location>
        <begin position="101"/>
        <end position="114"/>
    </location>
</feature>
<proteinExistence type="predicted"/>
<accession>A0ABT2QN57</accession>
<feature type="region of interest" description="Disordered" evidence="1">
    <location>
        <begin position="101"/>
        <end position="122"/>
    </location>
</feature>
<protein>
    <submittedName>
        <fullName evidence="4">Zinc-ribbon domain-containing protein</fullName>
    </submittedName>
</protein>
<feature type="transmembrane region" description="Helical" evidence="2">
    <location>
        <begin position="233"/>
        <end position="253"/>
    </location>
</feature>
<name>A0ABT2QN57_9STAP</name>
<feature type="transmembrane region" description="Helical" evidence="2">
    <location>
        <begin position="198"/>
        <end position="221"/>
    </location>
</feature>
<organism evidence="4 5">
    <name type="scientific">Staphylococcus marylandisciuri</name>
    <dbReference type="NCBI Taxonomy" id="2981529"/>
    <lineage>
        <taxon>Bacteria</taxon>
        <taxon>Bacillati</taxon>
        <taxon>Bacillota</taxon>
        <taxon>Bacilli</taxon>
        <taxon>Bacillales</taxon>
        <taxon>Staphylococcaceae</taxon>
        <taxon>Staphylococcus</taxon>
    </lineage>
</organism>
<feature type="transmembrane region" description="Helical" evidence="2">
    <location>
        <begin position="259"/>
        <end position="279"/>
    </location>
</feature>
<dbReference type="Pfam" id="PF13248">
    <property type="entry name" value="Zn_ribbon_3"/>
    <property type="match status" value="1"/>
</dbReference>
<evidence type="ECO:0000256" key="1">
    <source>
        <dbReference type="SAM" id="MobiDB-lite"/>
    </source>
</evidence>
<dbReference type="InterPro" id="IPR059113">
    <property type="entry name" value="Znf_ribbon"/>
</dbReference>
<feature type="domain" description="Putative zinc-ribbon" evidence="3">
    <location>
        <begin position="2"/>
        <end position="24"/>
    </location>
</feature>
<sequence>MQCPNCGNSVESNDLFCGECGTKLTNNTPGTTERAHNSIHAQDLSPTQSKINTERSTSNNDDPRELSHGAKENQTESVEKTDGVPDDQQHTYITRAQHIENEPQRQQDAHDQKGNDQTSDQFKQQSLHILNEMKRFFSTAFRCPDHHISSRDFFSFKTIATLIILGLIITTICLTIATPSEIGYFTSNGTKSPFILRTILFIIIGIAINFFLTYGLVRLLNINISLSKAISDYILINTYSIIFFIIGFLLGAINAPVLALFISSLALLLFFVAPVYLFARYSADHEVRFPVIFAIIIYIIVLLIVMRLFIESIVGPLIGNMTSSFTNNFFRE</sequence>
<keyword evidence="5" id="KW-1185">Reference proteome</keyword>
<feature type="compositionally biased region" description="Basic and acidic residues" evidence="1">
    <location>
        <begin position="61"/>
        <end position="87"/>
    </location>
</feature>
<feature type="transmembrane region" description="Helical" evidence="2">
    <location>
        <begin position="291"/>
        <end position="310"/>
    </location>
</feature>
<feature type="region of interest" description="Disordered" evidence="1">
    <location>
        <begin position="27"/>
        <end position="87"/>
    </location>
</feature>
<dbReference type="EMBL" id="JAOPKZ010000002">
    <property type="protein sequence ID" value="MCU5745414.1"/>
    <property type="molecule type" value="Genomic_DNA"/>
</dbReference>
<reference evidence="4 5" key="1">
    <citation type="journal article" date="2023" name="Int. J. Syst. Evol. Microbiol.">
        <title>Streptococcus sciuri sp. nov., Staphylococcus marylandisciuri sp. nov. and Staphylococcus americanisciuri sp. nov., isolated from faeces of eastern grey squirrel (Sciurus carolinensis).</title>
        <authorList>
            <person name="Volokhov D.V."/>
            <person name="Zagorodnyaya T.A."/>
            <person name="Furtak V.A."/>
            <person name="Nattanmai G."/>
            <person name="Randall L."/>
            <person name="Jose S."/>
            <person name="Gao Y."/>
            <person name="Eisenberg T."/>
            <person name="Delmonte P."/>
            <person name="Blom J."/>
            <person name="Mitchell K.K."/>
        </authorList>
    </citation>
    <scope>NUCLEOTIDE SEQUENCE [LARGE SCALE GENOMIC DNA]</scope>
    <source>
        <strain evidence="4 5">SQ8-PEA</strain>
    </source>
</reference>
<gene>
    <name evidence="4" type="ORF">N9R04_01595</name>
</gene>
<feature type="transmembrane region" description="Helical" evidence="2">
    <location>
        <begin position="159"/>
        <end position="178"/>
    </location>
</feature>
<evidence type="ECO:0000313" key="4">
    <source>
        <dbReference type="EMBL" id="MCU5745414.1"/>
    </source>
</evidence>
<evidence type="ECO:0000256" key="2">
    <source>
        <dbReference type="SAM" id="Phobius"/>
    </source>
</evidence>
<comment type="caution">
    <text evidence="4">The sequence shown here is derived from an EMBL/GenBank/DDBJ whole genome shotgun (WGS) entry which is preliminary data.</text>
</comment>
<evidence type="ECO:0000259" key="3">
    <source>
        <dbReference type="Pfam" id="PF13248"/>
    </source>
</evidence>
<evidence type="ECO:0000313" key="5">
    <source>
        <dbReference type="Proteomes" id="UP001209553"/>
    </source>
</evidence>